<proteinExistence type="inferred from homology"/>
<dbReference type="PANTHER" id="PTHR37164:SF1">
    <property type="entry name" value="BACTERIOHEMERYTHRIN"/>
    <property type="match status" value="1"/>
</dbReference>
<dbReference type="STRING" id="694429.Pyrfu_1261"/>
<dbReference type="HOGENOM" id="CLU_1173403_0_0_2"/>
<dbReference type="GeneID" id="11138444"/>
<evidence type="ECO:0000313" key="5">
    <source>
        <dbReference type="EMBL" id="AEM39120.1"/>
    </source>
</evidence>
<dbReference type="KEGG" id="pfm:Pyrfu_1261"/>
<dbReference type="eggNOG" id="arCOG06577">
    <property type="taxonomic scope" value="Archaea"/>
</dbReference>
<dbReference type="InterPro" id="IPR016131">
    <property type="entry name" value="Haemerythrin_Fe_BS"/>
</dbReference>
<evidence type="ECO:0000259" key="4">
    <source>
        <dbReference type="Pfam" id="PF01814"/>
    </source>
</evidence>
<dbReference type="InterPro" id="IPR012312">
    <property type="entry name" value="Hemerythrin-like"/>
</dbReference>
<dbReference type="CDD" id="cd12107">
    <property type="entry name" value="Hemerythrin"/>
    <property type="match status" value="1"/>
</dbReference>
<keyword evidence="3" id="KW-0408">Iron</keyword>
<organism evidence="5 6">
    <name type="scientific">Pyrolobus fumarii (strain DSM 11204 / 1A)</name>
    <dbReference type="NCBI Taxonomy" id="694429"/>
    <lineage>
        <taxon>Archaea</taxon>
        <taxon>Thermoproteota</taxon>
        <taxon>Thermoprotei</taxon>
        <taxon>Desulfurococcales</taxon>
        <taxon>Pyrodictiaceae</taxon>
        <taxon>Pyrolobus</taxon>
    </lineage>
</organism>
<accession>G0EG95</accession>
<evidence type="ECO:0000313" key="6">
    <source>
        <dbReference type="Proteomes" id="UP000001037"/>
    </source>
</evidence>
<dbReference type="InterPro" id="IPR050669">
    <property type="entry name" value="Hemerythrin"/>
</dbReference>
<sequence length="236" mass="26938">MAGRSSLMEALKPAIRNVEFTLIRRLDDLANICADSTCLVVVELGDKVAELIVSRGEVVAARMLDGNVTYGEDVVKQVAARVPVEARVAKLRSKFYDWNDNEFTVYIRGIDLQHKQLVRVLNNLYQALVEGRAAHAYEALHFMREYAGFHFSTEERLFDRYGYPRADEHRMQHAWFIKKVDDLNNVLKEAGPHASIEMMAFLAEWVKNHILGADRDYGKWLVETGKLPASTVRKLT</sequence>
<dbReference type="Gene3D" id="1.20.120.50">
    <property type="entry name" value="Hemerythrin-like"/>
    <property type="match status" value="1"/>
</dbReference>
<evidence type="ECO:0000256" key="1">
    <source>
        <dbReference type="ARBA" id="ARBA00010587"/>
    </source>
</evidence>
<keyword evidence="2" id="KW-0479">Metal-binding</keyword>
<dbReference type="Pfam" id="PF01814">
    <property type="entry name" value="Hemerythrin"/>
    <property type="match status" value="1"/>
</dbReference>
<protein>
    <submittedName>
        <fullName evidence="5">Hemerythrin-like metal-binding protein</fullName>
    </submittedName>
</protein>
<dbReference type="InParanoid" id="G0EG95"/>
<dbReference type="InterPro" id="IPR012827">
    <property type="entry name" value="Hemerythrin_metal-bd"/>
</dbReference>
<reference evidence="5 6" key="1">
    <citation type="journal article" date="2011" name="Stand. Genomic Sci.">
        <title>Complete genome sequence of the hyperthermophilic chemolithoautotroph Pyrolobus fumarii type strain (1A).</title>
        <authorList>
            <person name="Anderson I."/>
            <person name="Goker M."/>
            <person name="Nolan M."/>
            <person name="Lucas S."/>
            <person name="Hammon N."/>
            <person name="Deshpande S."/>
            <person name="Cheng J.F."/>
            <person name="Tapia R."/>
            <person name="Han C."/>
            <person name="Goodwin L."/>
            <person name="Pitluck S."/>
            <person name="Huntemann M."/>
            <person name="Liolios K."/>
            <person name="Ivanova N."/>
            <person name="Pagani I."/>
            <person name="Mavromatis K."/>
            <person name="Ovchinikova G."/>
            <person name="Pati A."/>
            <person name="Chen A."/>
            <person name="Palaniappan K."/>
            <person name="Land M."/>
            <person name="Hauser L."/>
            <person name="Brambilla E.M."/>
            <person name="Huber H."/>
            <person name="Yasawong M."/>
            <person name="Rohde M."/>
            <person name="Spring S."/>
            <person name="Abt B."/>
            <person name="Sikorski J."/>
            <person name="Wirth R."/>
            <person name="Detter J.C."/>
            <person name="Woyke T."/>
            <person name="Bristow J."/>
            <person name="Eisen J.A."/>
            <person name="Markowitz V."/>
            <person name="Hugenholtz P."/>
            <person name="Kyrpides N.C."/>
            <person name="Klenk H.P."/>
            <person name="Lapidus A."/>
        </authorList>
    </citation>
    <scope>NUCLEOTIDE SEQUENCE [LARGE SCALE GENOMIC DNA]</scope>
    <source>
        <strain evidence="6">DSM 11204 / 1A</strain>
    </source>
</reference>
<dbReference type="SUPFAM" id="SSF47188">
    <property type="entry name" value="Hemerythrin-like"/>
    <property type="match status" value="1"/>
</dbReference>
<dbReference type="OrthoDB" id="15541at2157"/>
<evidence type="ECO:0000256" key="3">
    <source>
        <dbReference type="ARBA" id="ARBA00023004"/>
    </source>
</evidence>
<gene>
    <name evidence="5" type="ordered locus">Pyrfu_1261</name>
</gene>
<dbReference type="Proteomes" id="UP000001037">
    <property type="component" value="Chromosome"/>
</dbReference>
<comment type="similarity">
    <text evidence="1">Belongs to the hemerythrin family.</text>
</comment>
<dbReference type="PROSITE" id="PS00550">
    <property type="entry name" value="HEMERYTHRINS"/>
    <property type="match status" value="1"/>
</dbReference>
<dbReference type="InterPro" id="IPR035938">
    <property type="entry name" value="Hemerythrin-like_sf"/>
</dbReference>
<keyword evidence="6" id="KW-1185">Reference proteome</keyword>
<dbReference type="NCBIfam" id="TIGR02481">
    <property type="entry name" value="hemeryth_dom"/>
    <property type="match status" value="1"/>
</dbReference>
<dbReference type="RefSeq" id="WP_014026797.1">
    <property type="nucleotide sequence ID" value="NC_015931.1"/>
</dbReference>
<dbReference type="NCBIfam" id="NF033749">
    <property type="entry name" value="bact_hemeryth"/>
    <property type="match status" value="1"/>
</dbReference>
<name>G0EG95_PYRF1</name>
<feature type="domain" description="Hemerythrin-like" evidence="4">
    <location>
        <begin position="108"/>
        <end position="220"/>
    </location>
</feature>
<dbReference type="EMBL" id="CP002838">
    <property type="protein sequence ID" value="AEM39120.1"/>
    <property type="molecule type" value="Genomic_DNA"/>
</dbReference>
<dbReference type="AlphaFoldDB" id="G0EG95"/>
<evidence type="ECO:0000256" key="2">
    <source>
        <dbReference type="ARBA" id="ARBA00022723"/>
    </source>
</evidence>
<dbReference type="PANTHER" id="PTHR37164">
    <property type="entry name" value="BACTERIOHEMERYTHRIN"/>
    <property type="match status" value="1"/>
</dbReference>
<dbReference type="GO" id="GO:0046872">
    <property type="term" value="F:metal ion binding"/>
    <property type="evidence" value="ECO:0007669"/>
    <property type="project" value="UniProtKB-KW"/>
</dbReference>